<dbReference type="Proteomes" id="UP000067626">
    <property type="component" value="Chromosome"/>
</dbReference>
<keyword evidence="2" id="KW-0808">Transferase</keyword>
<dbReference type="PANTHER" id="PTHR10434:SF11">
    <property type="entry name" value="1-ACYL-SN-GLYCEROL-3-PHOSPHATE ACYLTRANSFERASE"/>
    <property type="match status" value="1"/>
</dbReference>
<name>A0A0K1E8Y6_CHOCO</name>
<dbReference type="InterPro" id="IPR002123">
    <property type="entry name" value="Plipid/glycerol_acylTrfase"/>
</dbReference>
<protein>
    <recommendedName>
        <fullName evidence="4">Phospholipid/glycerol acyltransferase domain-containing protein</fullName>
    </recommendedName>
</protein>
<evidence type="ECO:0000256" key="1">
    <source>
        <dbReference type="ARBA" id="ARBA00005189"/>
    </source>
</evidence>
<dbReference type="AlphaFoldDB" id="A0A0K1E8Y6"/>
<evidence type="ECO:0000259" key="4">
    <source>
        <dbReference type="SMART" id="SM00563"/>
    </source>
</evidence>
<keyword evidence="6" id="KW-1185">Reference proteome</keyword>
<dbReference type="CDD" id="cd06551">
    <property type="entry name" value="LPLAT"/>
    <property type="match status" value="1"/>
</dbReference>
<accession>A0A0K1E8Y6</accession>
<dbReference type="GO" id="GO:0003841">
    <property type="term" value="F:1-acylglycerol-3-phosphate O-acyltransferase activity"/>
    <property type="evidence" value="ECO:0007669"/>
    <property type="project" value="TreeGrafter"/>
</dbReference>
<dbReference type="Pfam" id="PF01553">
    <property type="entry name" value="Acyltransferase"/>
    <property type="match status" value="1"/>
</dbReference>
<evidence type="ECO:0000256" key="3">
    <source>
        <dbReference type="ARBA" id="ARBA00023315"/>
    </source>
</evidence>
<reference evidence="5 6" key="1">
    <citation type="submission" date="2015-07" db="EMBL/GenBank/DDBJ databases">
        <title>Genome analysis of myxobacterium Chondromyces crocatus Cm c5 reveals a high potential for natural compound synthesis and the genetic basis for the loss of fruiting body formation.</title>
        <authorList>
            <person name="Zaburannyi N."/>
            <person name="Bunk B."/>
            <person name="Maier J."/>
            <person name="Overmann J."/>
            <person name="Mueller R."/>
        </authorList>
    </citation>
    <scope>NUCLEOTIDE SEQUENCE [LARGE SCALE GENOMIC DNA]</scope>
    <source>
        <strain evidence="5 6">Cm c5</strain>
    </source>
</reference>
<dbReference type="STRING" id="52.CMC5_014460"/>
<keyword evidence="3" id="KW-0012">Acyltransferase</keyword>
<evidence type="ECO:0000256" key="2">
    <source>
        <dbReference type="ARBA" id="ARBA00022679"/>
    </source>
</evidence>
<dbReference type="SMART" id="SM00563">
    <property type="entry name" value="PlsC"/>
    <property type="match status" value="1"/>
</dbReference>
<dbReference type="GO" id="GO:0005886">
    <property type="term" value="C:plasma membrane"/>
    <property type="evidence" value="ECO:0007669"/>
    <property type="project" value="TreeGrafter"/>
</dbReference>
<dbReference type="PANTHER" id="PTHR10434">
    <property type="entry name" value="1-ACYL-SN-GLYCEROL-3-PHOSPHATE ACYLTRANSFERASE"/>
    <property type="match status" value="1"/>
</dbReference>
<dbReference type="EMBL" id="CP012159">
    <property type="protein sequence ID" value="AKT37314.1"/>
    <property type="molecule type" value="Genomic_DNA"/>
</dbReference>
<proteinExistence type="predicted"/>
<dbReference type="KEGG" id="ccro:CMC5_014460"/>
<evidence type="ECO:0000313" key="6">
    <source>
        <dbReference type="Proteomes" id="UP000067626"/>
    </source>
</evidence>
<dbReference type="GO" id="GO:0006654">
    <property type="term" value="P:phosphatidic acid biosynthetic process"/>
    <property type="evidence" value="ECO:0007669"/>
    <property type="project" value="TreeGrafter"/>
</dbReference>
<sequence length="262" mass="28448">MIPARKGRWFNAWFSGHARGKIHGTFSEVWIHGLAEARALAAEAPLLLLANHTSWWDPLVILHLSQHVLEVDGHAMMDAKNLRRLPFFAKVGAFGVDLESPADGAAAIKYAVKLLDRPGRAVWVFPQGRERPAGERPLGFRPGAAEIARVARRARVVPVGLRYELGAEEQPKLYVSFGAPVAALRDAVTGRRVQEQAVEAELDRIHEALCAVADGGEGLAAFARVHRAKESAVGPLLERLLAHWTRPPGVPRPQLPGGGRGG</sequence>
<comment type="pathway">
    <text evidence="1">Lipid metabolism.</text>
</comment>
<organism evidence="5 6">
    <name type="scientific">Chondromyces crocatus</name>
    <dbReference type="NCBI Taxonomy" id="52"/>
    <lineage>
        <taxon>Bacteria</taxon>
        <taxon>Pseudomonadati</taxon>
        <taxon>Myxococcota</taxon>
        <taxon>Polyangia</taxon>
        <taxon>Polyangiales</taxon>
        <taxon>Polyangiaceae</taxon>
        <taxon>Chondromyces</taxon>
    </lineage>
</organism>
<gene>
    <name evidence="5" type="ORF">CMC5_014460</name>
</gene>
<feature type="domain" description="Phospholipid/glycerol acyltransferase" evidence="4">
    <location>
        <begin position="46"/>
        <end position="164"/>
    </location>
</feature>
<dbReference type="SUPFAM" id="SSF69593">
    <property type="entry name" value="Glycerol-3-phosphate (1)-acyltransferase"/>
    <property type="match status" value="1"/>
</dbReference>
<evidence type="ECO:0000313" key="5">
    <source>
        <dbReference type="EMBL" id="AKT37314.1"/>
    </source>
</evidence>